<evidence type="ECO:0000256" key="1">
    <source>
        <dbReference type="SAM" id="MobiDB-lite"/>
    </source>
</evidence>
<feature type="region of interest" description="Disordered" evidence="1">
    <location>
        <begin position="1"/>
        <end position="31"/>
    </location>
</feature>
<sequence>MAKKSKKTAKKKASKKKKAETAGPGRKTAYRPEFIERAARYCSQHGYTDEKLGEEFGVTDRTIRDWKKKYPGFAKGVEEGKGLYKTDLNFLARKNLKKSITGYEVLETTREPSKKRGKQAVMVITKTVRRKIGPNVSAARLQLERCDPDYQPKAKIDVGDGTLQLNITVGKYGDSGVPPETE</sequence>
<evidence type="ECO:0000313" key="2">
    <source>
        <dbReference type="EMBL" id="KKK77001.1"/>
    </source>
</evidence>
<dbReference type="InterPro" id="IPR009057">
    <property type="entry name" value="Homeodomain-like_sf"/>
</dbReference>
<organism evidence="2">
    <name type="scientific">marine sediment metagenome</name>
    <dbReference type="NCBI Taxonomy" id="412755"/>
    <lineage>
        <taxon>unclassified sequences</taxon>
        <taxon>metagenomes</taxon>
        <taxon>ecological metagenomes</taxon>
    </lineage>
</organism>
<protein>
    <submittedName>
        <fullName evidence="2">Uncharacterized protein</fullName>
    </submittedName>
</protein>
<reference evidence="2" key="1">
    <citation type="journal article" date="2015" name="Nature">
        <title>Complex archaea that bridge the gap between prokaryotes and eukaryotes.</title>
        <authorList>
            <person name="Spang A."/>
            <person name="Saw J.H."/>
            <person name="Jorgensen S.L."/>
            <person name="Zaremba-Niedzwiedzka K."/>
            <person name="Martijn J."/>
            <person name="Lind A.E."/>
            <person name="van Eijk R."/>
            <person name="Schleper C."/>
            <person name="Guy L."/>
            <person name="Ettema T.J."/>
        </authorList>
    </citation>
    <scope>NUCLEOTIDE SEQUENCE</scope>
</reference>
<dbReference type="AlphaFoldDB" id="A0A0F9AXF9"/>
<name>A0A0F9AXF9_9ZZZZ</name>
<dbReference type="EMBL" id="LAZR01055162">
    <property type="protein sequence ID" value="KKK77001.1"/>
    <property type="molecule type" value="Genomic_DNA"/>
</dbReference>
<gene>
    <name evidence="2" type="ORF">LCGC14_2858000</name>
</gene>
<proteinExistence type="predicted"/>
<feature type="compositionally biased region" description="Basic residues" evidence="1">
    <location>
        <begin position="1"/>
        <end position="18"/>
    </location>
</feature>
<dbReference type="SUPFAM" id="SSF46689">
    <property type="entry name" value="Homeodomain-like"/>
    <property type="match status" value="1"/>
</dbReference>
<accession>A0A0F9AXF9</accession>
<comment type="caution">
    <text evidence="2">The sequence shown here is derived from an EMBL/GenBank/DDBJ whole genome shotgun (WGS) entry which is preliminary data.</text>
</comment>